<keyword evidence="2" id="KW-1185">Reference proteome</keyword>
<gene>
    <name evidence="1" type="ORF">BO86DRAFT_364228</name>
</gene>
<reference evidence="1 2" key="1">
    <citation type="submission" date="2018-02" db="EMBL/GenBank/DDBJ databases">
        <title>The genomes of Aspergillus section Nigri reveals drivers in fungal speciation.</title>
        <authorList>
            <consortium name="DOE Joint Genome Institute"/>
            <person name="Vesth T.C."/>
            <person name="Nybo J."/>
            <person name="Theobald S."/>
            <person name="Brandl J."/>
            <person name="Frisvad J.C."/>
            <person name="Nielsen K.F."/>
            <person name="Lyhne E.K."/>
            <person name="Kogle M.E."/>
            <person name="Kuo A."/>
            <person name="Riley R."/>
            <person name="Clum A."/>
            <person name="Nolan M."/>
            <person name="Lipzen A."/>
            <person name="Salamov A."/>
            <person name="Henrissat B."/>
            <person name="Wiebenga A."/>
            <person name="De vries R.P."/>
            <person name="Grigoriev I.V."/>
            <person name="Mortensen U.H."/>
            <person name="Andersen M.R."/>
            <person name="Baker S.E."/>
        </authorList>
    </citation>
    <scope>NUCLEOTIDE SEQUENCE [LARGE SCALE GENOMIC DNA]</scope>
    <source>
        <strain evidence="1 2">CBS 114.51</strain>
    </source>
</reference>
<dbReference type="AlphaFoldDB" id="A0A8T8WZ08"/>
<dbReference type="EMBL" id="KZ824800">
    <property type="protein sequence ID" value="RAH80880.1"/>
    <property type="molecule type" value="Genomic_DNA"/>
</dbReference>
<dbReference type="OrthoDB" id="4355239at2759"/>
<evidence type="ECO:0000313" key="1">
    <source>
        <dbReference type="EMBL" id="RAH80880.1"/>
    </source>
</evidence>
<proteinExistence type="predicted"/>
<protein>
    <submittedName>
        <fullName evidence="1">Uncharacterized protein</fullName>
    </submittedName>
</protein>
<sequence length="183" mass="21165">MVVEAPLSELILRSPAESVLKALQVSCLNQKAFYCDSVQRRLHSEAKLLLEACQTFEREESFDEDISHIFDNKLLCDHVKTISQTLHRETLLKLSFLTWNFDGSGLVSKQLRQFLADPENDHVEHICNTIWQRLVDRSECKKTKIEFAQEMVSVLKNLKAALVFRWNVIYVSMLNSMHITNAL</sequence>
<evidence type="ECO:0000313" key="2">
    <source>
        <dbReference type="Proteomes" id="UP000249497"/>
    </source>
</evidence>
<dbReference type="Proteomes" id="UP000249497">
    <property type="component" value="Unassembled WGS sequence"/>
</dbReference>
<name>A0A8T8WZ08_ASPJA</name>
<dbReference type="GeneID" id="37173694"/>
<organism evidence="1 2">
    <name type="scientific">Aspergillus japonicus CBS 114.51</name>
    <dbReference type="NCBI Taxonomy" id="1448312"/>
    <lineage>
        <taxon>Eukaryota</taxon>
        <taxon>Fungi</taxon>
        <taxon>Dikarya</taxon>
        <taxon>Ascomycota</taxon>
        <taxon>Pezizomycotina</taxon>
        <taxon>Eurotiomycetes</taxon>
        <taxon>Eurotiomycetidae</taxon>
        <taxon>Eurotiales</taxon>
        <taxon>Aspergillaceae</taxon>
        <taxon>Aspergillus</taxon>
        <taxon>Aspergillus subgen. Circumdati</taxon>
    </lineage>
</organism>
<accession>A0A8T8WZ08</accession>
<dbReference type="RefSeq" id="XP_025526774.1">
    <property type="nucleotide sequence ID" value="XM_025670002.1"/>
</dbReference>